<evidence type="ECO:0000256" key="1">
    <source>
        <dbReference type="ARBA" id="ARBA00000382"/>
    </source>
</evidence>
<dbReference type="InterPro" id="IPR037176">
    <property type="entry name" value="Osmotin/thaumatin-like_sf"/>
</dbReference>
<keyword evidence="5" id="KW-0378">Hydrolase</keyword>
<comment type="catalytic activity">
    <reaction evidence="1">
        <text>Hydrolysis of (1-&gt;3)-beta-D-glucosidic linkages in (1-&gt;3)-beta-D-glucans.</text>
        <dbReference type="EC" id="3.2.1.39"/>
    </reaction>
</comment>
<dbReference type="InterPro" id="IPR018807">
    <property type="entry name" value="YJL171C/Tos1_N"/>
</dbReference>
<dbReference type="SMART" id="SM00205">
    <property type="entry name" value="THN"/>
    <property type="match status" value="1"/>
</dbReference>
<sequence>MVRVYIAAPILAMALAASVKATSVTFTNKCSYEVELYDNSHVEKIAAGSNTVRELSEGFNGMFRHGTDPQATLAELSIVSGVTWYDISAIPPGPGNCKSFEDCKSVTGKKGFNVALSMAPAEIDGITVNKDVCNTITCNSEQCADAYLYPTDDGKVHNCPSTVPINVIFCPDGKSTTTAPSTTPLVTPTPTSLNAFASDAEYESGVVNAGKSKPTTAPAPAPAPVQQSGAAATNGTAVSFPGATLKSSFTYSGKKAGNVAGTYGMVTNSQTCTKETVSVNSPVGPLSEEVSMVFRGPMNIYNIAVFDGSAGGDWKKVSSYDDSGAATNMIFMNNKNVDYATGVKSPQGFATADGLSVASKATTFSGTLAEASNPSQIGAGAGVSTGAEVNVMTSKKCSDSSCKGYYDDNGYHGWDGGKKMFVTKVKMPTGSSPNQPAIWMLNAQVLRSNQYQCNCRGSGAVGGCGELDIAEVIETNDARDKVSTHYYFYDGSIAAGGDNYAARPTNIATTYVTIINSDGEGTIKILEIGENDFDFSASAVTEAQIKAWISASDKNLIN</sequence>
<dbReference type="Pfam" id="PF10287">
    <property type="entry name" value="YJL171C_Tos1_C"/>
    <property type="match status" value="1"/>
</dbReference>
<keyword evidence="7" id="KW-0961">Cell wall biogenesis/degradation</keyword>
<proteinExistence type="inferred from homology"/>
<dbReference type="Pfam" id="PF10290">
    <property type="entry name" value="YJL171C_Tos1_N"/>
    <property type="match status" value="1"/>
</dbReference>
<evidence type="ECO:0000256" key="6">
    <source>
        <dbReference type="ARBA" id="ARBA00023295"/>
    </source>
</evidence>
<protein>
    <recommendedName>
        <fullName evidence="3">glucan endo-1,3-beta-D-glucosidase</fullName>
        <ecNumber evidence="3">3.2.1.39</ecNumber>
    </recommendedName>
</protein>
<evidence type="ECO:0000313" key="13">
    <source>
        <dbReference type="Proteomes" id="UP000794436"/>
    </source>
</evidence>
<keyword evidence="4 9" id="KW-0732">Signal</keyword>
<comment type="similarity">
    <text evidence="2">Belongs to the PGA52 family.</text>
</comment>
<dbReference type="GO" id="GO:0071555">
    <property type="term" value="P:cell wall organization"/>
    <property type="evidence" value="ECO:0007669"/>
    <property type="project" value="UniProtKB-KW"/>
</dbReference>
<dbReference type="GO" id="GO:0042973">
    <property type="term" value="F:glucan endo-1,3-beta-D-glucosidase activity"/>
    <property type="evidence" value="ECO:0007669"/>
    <property type="project" value="UniProtKB-EC"/>
</dbReference>
<dbReference type="Gene3D" id="2.60.120.200">
    <property type="match status" value="1"/>
</dbReference>
<dbReference type="PROSITE" id="PS51367">
    <property type="entry name" value="THAUMATIN_2"/>
    <property type="match status" value="1"/>
</dbReference>
<dbReference type="OrthoDB" id="118256at2759"/>
<evidence type="ECO:0000256" key="2">
    <source>
        <dbReference type="ARBA" id="ARBA00006055"/>
    </source>
</evidence>
<organism evidence="12 13">
    <name type="scientific">Pythium oligandrum</name>
    <name type="common">Mycoparasitic fungus</name>
    <dbReference type="NCBI Taxonomy" id="41045"/>
    <lineage>
        <taxon>Eukaryota</taxon>
        <taxon>Sar</taxon>
        <taxon>Stramenopiles</taxon>
        <taxon>Oomycota</taxon>
        <taxon>Peronosporomycetes</taxon>
        <taxon>Pythiales</taxon>
        <taxon>Pythiaceae</taxon>
        <taxon>Pythium</taxon>
    </lineage>
</organism>
<feature type="chain" id="PRO_5035429640" description="glucan endo-1,3-beta-D-glucosidase" evidence="9">
    <location>
        <begin position="22"/>
        <end position="558"/>
    </location>
</feature>
<evidence type="ECO:0000259" key="11">
    <source>
        <dbReference type="Pfam" id="PF10290"/>
    </source>
</evidence>
<evidence type="ECO:0000256" key="8">
    <source>
        <dbReference type="SAM" id="MobiDB-lite"/>
    </source>
</evidence>
<evidence type="ECO:0000256" key="4">
    <source>
        <dbReference type="ARBA" id="ARBA00022729"/>
    </source>
</evidence>
<dbReference type="PANTHER" id="PTHR31737:SF2">
    <property type="entry name" value="PROTEIN TOS1"/>
    <property type="match status" value="1"/>
</dbReference>
<feature type="domain" description="Cell wall protein YJL171C/Tos1 N-terminal" evidence="11">
    <location>
        <begin position="260"/>
        <end position="306"/>
    </location>
</feature>
<dbReference type="AlphaFoldDB" id="A0A8K1CBL8"/>
<reference evidence="12" key="1">
    <citation type="submission" date="2019-03" db="EMBL/GenBank/DDBJ databases">
        <title>Long read genome sequence of the mycoparasitic Pythium oligandrum ATCC 38472 isolated from sugarbeet rhizosphere.</title>
        <authorList>
            <person name="Gaulin E."/>
        </authorList>
    </citation>
    <scope>NUCLEOTIDE SEQUENCE</scope>
    <source>
        <strain evidence="12">ATCC 38472_TT</strain>
    </source>
</reference>
<dbReference type="EC" id="3.2.1.39" evidence="3"/>
<dbReference type="Proteomes" id="UP000794436">
    <property type="component" value="Unassembled WGS sequence"/>
</dbReference>
<evidence type="ECO:0000256" key="3">
    <source>
        <dbReference type="ARBA" id="ARBA00012780"/>
    </source>
</evidence>
<keyword evidence="13" id="KW-1185">Reference proteome</keyword>
<evidence type="ECO:0000256" key="7">
    <source>
        <dbReference type="ARBA" id="ARBA00023316"/>
    </source>
</evidence>
<gene>
    <name evidence="12" type="ORF">Poli38472_000172</name>
</gene>
<comment type="caution">
    <text evidence="12">The sequence shown here is derived from an EMBL/GenBank/DDBJ whole genome shotgun (WGS) entry which is preliminary data.</text>
</comment>
<feature type="signal peptide" evidence="9">
    <location>
        <begin position="1"/>
        <end position="21"/>
    </location>
</feature>
<evidence type="ECO:0000256" key="9">
    <source>
        <dbReference type="SAM" id="SignalP"/>
    </source>
</evidence>
<feature type="domain" description="Cell wall protein YJL171C/Tos1 C-terminal" evidence="10">
    <location>
        <begin position="312"/>
        <end position="548"/>
    </location>
</feature>
<evidence type="ECO:0000313" key="12">
    <source>
        <dbReference type="EMBL" id="TMW60130.1"/>
    </source>
</evidence>
<accession>A0A8K1CBL8</accession>
<dbReference type="InterPro" id="IPR018805">
    <property type="entry name" value="YJL171C/Tos1_C"/>
</dbReference>
<dbReference type="SUPFAM" id="SSF49870">
    <property type="entry name" value="Osmotin, thaumatin-like protein"/>
    <property type="match status" value="1"/>
</dbReference>
<dbReference type="PANTHER" id="PTHR31737">
    <property type="entry name" value="PROTEIN TOS1"/>
    <property type="match status" value="1"/>
</dbReference>
<dbReference type="EMBL" id="SPLM01000108">
    <property type="protein sequence ID" value="TMW60130.1"/>
    <property type="molecule type" value="Genomic_DNA"/>
</dbReference>
<name>A0A8K1CBL8_PYTOL</name>
<dbReference type="InterPro" id="IPR001938">
    <property type="entry name" value="Thaumatin"/>
</dbReference>
<keyword evidence="6" id="KW-0326">Glycosidase</keyword>
<evidence type="ECO:0000256" key="5">
    <source>
        <dbReference type="ARBA" id="ARBA00022801"/>
    </source>
</evidence>
<feature type="region of interest" description="Disordered" evidence="8">
    <location>
        <begin position="209"/>
        <end position="230"/>
    </location>
</feature>
<evidence type="ECO:0000259" key="10">
    <source>
        <dbReference type="Pfam" id="PF10287"/>
    </source>
</evidence>